<proteinExistence type="predicted"/>
<gene>
    <name evidence="2" type="ORF">LSAA_1435</name>
</gene>
<feature type="compositionally biased region" description="Low complexity" evidence="1">
    <location>
        <begin position="153"/>
        <end position="167"/>
    </location>
</feature>
<feature type="region of interest" description="Disordered" evidence="1">
    <location>
        <begin position="153"/>
        <end position="189"/>
    </location>
</feature>
<dbReference type="AlphaFoldDB" id="A0A7R8CCA8"/>
<keyword evidence="3" id="KW-1185">Reference proteome</keyword>
<dbReference type="Proteomes" id="UP000675881">
    <property type="component" value="Chromosome 1"/>
</dbReference>
<dbReference type="EMBL" id="HG994580">
    <property type="protein sequence ID" value="CAF2766497.1"/>
    <property type="molecule type" value="Genomic_DNA"/>
</dbReference>
<name>A0A7R8CCA8_LEPSM</name>
<accession>A0A7R8CCA8</accession>
<evidence type="ECO:0000313" key="2">
    <source>
        <dbReference type="EMBL" id="CAF2766497.1"/>
    </source>
</evidence>
<evidence type="ECO:0000256" key="1">
    <source>
        <dbReference type="SAM" id="MobiDB-lite"/>
    </source>
</evidence>
<reference evidence="2" key="1">
    <citation type="submission" date="2021-02" db="EMBL/GenBank/DDBJ databases">
        <authorList>
            <person name="Bekaert M."/>
        </authorList>
    </citation>
    <scope>NUCLEOTIDE SEQUENCE</scope>
    <source>
        <strain evidence="2">IoA-00</strain>
    </source>
</reference>
<evidence type="ECO:0000313" key="3">
    <source>
        <dbReference type="Proteomes" id="UP000675881"/>
    </source>
</evidence>
<protein>
    <submittedName>
        <fullName evidence="2">(salmon louse) hypothetical protein</fullName>
    </submittedName>
</protein>
<sequence length="189" mass="21575">MVAKCSIRHEQLMAMRTSELRIQDAHYRLMVLLMSLSQMLEKFSLDGKECATSGTFEAFRLVRVLVVAFHVLQKVFQSGHCHLALLATIRLLRLRVLHTLLVKRRSLRPILIERHFEVMSSKAQPRCVRRLVSLHSYNLASPPQPPITQTFIPLQRSRSSSSSSSKSEPNQPTHSSPQHQIQLLPPNLP</sequence>
<feature type="compositionally biased region" description="Polar residues" evidence="1">
    <location>
        <begin position="168"/>
        <end position="181"/>
    </location>
</feature>
<organism evidence="2 3">
    <name type="scientific">Lepeophtheirus salmonis</name>
    <name type="common">Salmon louse</name>
    <name type="synonym">Caligus salmonis</name>
    <dbReference type="NCBI Taxonomy" id="72036"/>
    <lineage>
        <taxon>Eukaryota</taxon>
        <taxon>Metazoa</taxon>
        <taxon>Ecdysozoa</taxon>
        <taxon>Arthropoda</taxon>
        <taxon>Crustacea</taxon>
        <taxon>Multicrustacea</taxon>
        <taxon>Hexanauplia</taxon>
        <taxon>Copepoda</taxon>
        <taxon>Siphonostomatoida</taxon>
        <taxon>Caligidae</taxon>
        <taxon>Lepeophtheirus</taxon>
    </lineage>
</organism>